<gene>
    <name evidence="2" type="ORF">Dda_4691</name>
</gene>
<reference evidence="2" key="1">
    <citation type="submission" date="2023-01" db="EMBL/GenBank/DDBJ databases">
        <title>The chitinases involved in constricting ring structure development in the nematode-trapping fungus Drechslerella dactyloides.</title>
        <authorList>
            <person name="Wang R."/>
            <person name="Zhang L."/>
            <person name="Tang P."/>
            <person name="Li S."/>
            <person name="Liang L."/>
        </authorList>
    </citation>
    <scope>NUCLEOTIDE SEQUENCE</scope>
    <source>
        <strain evidence="2">YMF1.00031</strain>
    </source>
</reference>
<evidence type="ECO:0000256" key="1">
    <source>
        <dbReference type="SAM" id="MobiDB-lite"/>
    </source>
</evidence>
<sequence>MATAELLRGHSFAVCRVDTTILEERDASIDVTPNNNAEIETDVGVDGVSILRVIAKLGDWRPAALGYPMGWRRTAEPHMHRADAEGQPATGSGSG</sequence>
<dbReference type="AlphaFoldDB" id="A0AAD6IXE1"/>
<evidence type="ECO:0000313" key="3">
    <source>
        <dbReference type="Proteomes" id="UP001221413"/>
    </source>
</evidence>
<feature type="compositionally biased region" description="Basic and acidic residues" evidence="1">
    <location>
        <begin position="75"/>
        <end position="84"/>
    </location>
</feature>
<keyword evidence="3" id="KW-1185">Reference proteome</keyword>
<dbReference type="Proteomes" id="UP001221413">
    <property type="component" value="Unassembled WGS sequence"/>
</dbReference>
<protein>
    <submittedName>
        <fullName evidence="2">Uncharacterized protein</fullName>
    </submittedName>
</protein>
<accession>A0AAD6IXE1</accession>
<organism evidence="2 3">
    <name type="scientific">Drechslerella dactyloides</name>
    <name type="common">Nematode-trapping fungus</name>
    <name type="synonym">Arthrobotrys dactyloides</name>
    <dbReference type="NCBI Taxonomy" id="74499"/>
    <lineage>
        <taxon>Eukaryota</taxon>
        <taxon>Fungi</taxon>
        <taxon>Dikarya</taxon>
        <taxon>Ascomycota</taxon>
        <taxon>Pezizomycotina</taxon>
        <taxon>Orbiliomycetes</taxon>
        <taxon>Orbiliales</taxon>
        <taxon>Orbiliaceae</taxon>
        <taxon>Drechslerella</taxon>
    </lineage>
</organism>
<name>A0AAD6IXE1_DREDA</name>
<dbReference type="EMBL" id="JAQGDS010000005">
    <property type="protein sequence ID" value="KAJ6260465.1"/>
    <property type="molecule type" value="Genomic_DNA"/>
</dbReference>
<comment type="caution">
    <text evidence="2">The sequence shown here is derived from an EMBL/GenBank/DDBJ whole genome shotgun (WGS) entry which is preliminary data.</text>
</comment>
<evidence type="ECO:0000313" key="2">
    <source>
        <dbReference type="EMBL" id="KAJ6260465.1"/>
    </source>
</evidence>
<feature type="region of interest" description="Disordered" evidence="1">
    <location>
        <begin position="75"/>
        <end position="95"/>
    </location>
</feature>
<proteinExistence type="predicted"/>